<dbReference type="GO" id="GO:0140662">
    <property type="term" value="F:ATP-dependent protein folding chaperone"/>
    <property type="evidence" value="ECO:0007669"/>
    <property type="project" value="InterPro"/>
</dbReference>
<dbReference type="KEGG" id="osn:115230126"/>
<dbReference type="InterPro" id="IPR017998">
    <property type="entry name" value="Chaperone_TCP-1"/>
</dbReference>
<dbReference type="Proteomes" id="UP000515154">
    <property type="component" value="Unplaced"/>
</dbReference>
<evidence type="ECO:0000256" key="5">
    <source>
        <dbReference type="RuleBase" id="RU004187"/>
    </source>
</evidence>
<keyword evidence="4 5" id="KW-0143">Chaperone</keyword>
<evidence type="ECO:0000256" key="4">
    <source>
        <dbReference type="ARBA" id="ARBA00023186"/>
    </source>
</evidence>
<protein>
    <submittedName>
        <fullName evidence="7">T-complex protein 1 subunit theta-like</fullName>
    </submittedName>
</protein>
<evidence type="ECO:0000313" key="6">
    <source>
        <dbReference type="Proteomes" id="UP000515154"/>
    </source>
</evidence>
<reference evidence="7" key="1">
    <citation type="submission" date="2025-08" db="UniProtKB">
        <authorList>
            <consortium name="RefSeq"/>
        </authorList>
    </citation>
    <scope>IDENTIFICATION</scope>
</reference>
<dbReference type="InterPro" id="IPR027410">
    <property type="entry name" value="TCP-1-like_intermed_sf"/>
</dbReference>
<evidence type="ECO:0000256" key="2">
    <source>
        <dbReference type="ARBA" id="ARBA00022741"/>
    </source>
</evidence>
<proteinExistence type="inferred from homology"/>
<dbReference type="Gene3D" id="3.50.7.10">
    <property type="entry name" value="GroEL"/>
    <property type="match status" value="1"/>
</dbReference>
<dbReference type="Gene3D" id="1.10.560.10">
    <property type="entry name" value="GroEL-like equatorial domain"/>
    <property type="match status" value="2"/>
</dbReference>
<evidence type="ECO:0000256" key="3">
    <source>
        <dbReference type="ARBA" id="ARBA00022840"/>
    </source>
</evidence>
<keyword evidence="6" id="KW-1185">Reference proteome</keyword>
<dbReference type="RefSeq" id="XP_036355408.1">
    <property type="nucleotide sequence ID" value="XM_036499515.1"/>
</dbReference>
<dbReference type="AlphaFoldDB" id="A0A7E6EJ96"/>
<accession>A0A7E6EJ96</accession>
<dbReference type="Pfam" id="PF00118">
    <property type="entry name" value="Cpn60_TCP1"/>
    <property type="match status" value="2"/>
</dbReference>
<dbReference type="PANTHER" id="PTHR11353">
    <property type="entry name" value="CHAPERONIN"/>
    <property type="match status" value="1"/>
</dbReference>
<dbReference type="SUPFAM" id="SSF54849">
    <property type="entry name" value="GroEL-intermediate domain like"/>
    <property type="match status" value="1"/>
</dbReference>
<dbReference type="GO" id="GO:0005524">
    <property type="term" value="F:ATP binding"/>
    <property type="evidence" value="ECO:0007669"/>
    <property type="project" value="UniProtKB-KW"/>
</dbReference>
<keyword evidence="2 5" id="KW-0547">Nucleotide-binding</keyword>
<evidence type="ECO:0000313" key="7">
    <source>
        <dbReference type="RefSeq" id="XP_036355408.1"/>
    </source>
</evidence>
<gene>
    <name evidence="7" type="primary">LOC115230126</name>
</gene>
<dbReference type="PRINTS" id="PR00304">
    <property type="entry name" value="TCOMPLEXTCP1"/>
</dbReference>
<name>A0A7E6EJ96_9MOLL</name>
<dbReference type="InterPro" id="IPR002423">
    <property type="entry name" value="Cpn60/GroEL/TCP-1"/>
</dbReference>
<comment type="similarity">
    <text evidence="1 5">Belongs to the TCP-1 chaperonin family.</text>
</comment>
<dbReference type="SUPFAM" id="SSF52029">
    <property type="entry name" value="GroEL apical domain-like"/>
    <property type="match status" value="1"/>
</dbReference>
<sequence>MVINYLEKLFVTSDASTIVKELDVQHPACKLVVMAIQHQERECGDGTTQVLLLCVNLLENAAKLLKSGLPLKDVISGFQNALDFCLKTLPGVFTVKYFLELVVDSPVDLKDKNSQVKAIAETGCNVVVSIGKVGDMYRHFANKHGLVLIRFTSKFDLRRLCLLTGATPLPRLVVPDQGELGRCDSVHFEEIGSTHVVLFKQTSLVSTVILRGSSDHIMLDVEKAVDDGINAFKSLTRDNRLLPGGGAVELELANRLNVLSCPGALEQCSLAMLGVVRQIGDNGGLKGTVNALLGEHVKGSVNAGYIAEGDSLRMGDVVEAGLFDLYNTKHWVIKNAFNTAITILRIDEVRGVLYL</sequence>
<dbReference type="InterPro" id="IPR027413">
    <property type="entry name" value="GROEL-like_equatorial_sf"/>
</dbReference>
<dbReference type="SUPFAM" id="SSF48592">
    <property type="entry name" value="GroEL equatorial domain-like"/>
    <property type="match status" value="1"/>
</dbReference>
<keyword evidence="3 5" id="KW-0067">ATP-binding</keyword>
<dbReference type="InterPro" id="IPR027409">
    <property type="entry name" value="GroEL-like_apical_dom_sf"/>
</dbReference>
<evidence type="ECO:0000256" key="1">
    <source>
        <dbReference type="ARBA" id="ARBA00008020"/>
    </source>
</evidence>
<organism evidence="6 7">
    <name type="scientific">Octopus sinensis</name>
    <name type="common">East Asian common octopus</name>
    <dbReference type="NCBI Taxonomy" id="2607531"/>
    <lineage>
        <taxon>Eukaryota</taxon>
        <taxon>Metazoa</taxon>
        <taxon>Spiralia</taxon>
        <taxon>Lophotrochozoa</taxon>
        <taxon>Mollusca</taxon>
        <taxon>Cephalopoda</taxon>
        <taxon>Coleoidea</taxon>
        <taxon>Octopodiformes</taxon>
        <taxon>Octopoda</taxon>
        <taxon>Incirrata</taxon>
        <taxon>Octopodidae</taxon>
        <taxon>Octopus</taxon>
    </lineage>
</organism>